<sequence length="282" mass="32574">MMKLIDTKIQGPAQSQEITPFEFIKNYFLSRDSSVVRIPLNSILAGTAGAFFGLAKALYKEVPQRPLIKSHGLGAFGMGLLYYTVNEVANGIVRRSMDREQLFISNTAAGVVTNIATFLYLQQSNQAKFFANFMRSIKFSWTLCIGSIMWDIYVVQIRHYFLIHGLDNYRKESIKINRIPSEGKRWLRMKEIEKLREQANIERFGVPYLTNQLYQNRDSSLTFEEVQEQIKIHTEYLKSQNMLTEDYQDSSIFSKQTQSQQQTPVVVPQIEKGQQKEAQNSK</sequence>
<gene>
    <name evidence="3" type="ORF">TTHERM_000059119</name>
</gene>
<feature type="transmembrane region" description="Helical" evidence="2">
    <location>
        <begin position="140"/>
        <end position="161"/>
    </location>
</feature>
<keyword evidence="2 3" id="KW-0812">Transmembrane</keyword>
<dbReference type="GeneID" id="24437049"/>
<dbReference type="EMBL" id="GG662853">
    <property type="protein sequence ID" value="EWS76494.1"/>
    <property type="molecule type" value="Genomic_DNA"/>
</dbReference>
<keyword evidence="2" id="KW-0472">Membrane</keyword>
<evidence type="ECO:0000256" key="1">
    <source>
        <dbReference type="SAM" id="MobiDB-lite"/>
    </source>
</evidence>
<evidence type="ECO:0000313" key="3">
    <source>
        <dbReference type="EMBL" id="EWS76494.1"/>
    </source>
</evidence>
<evidence type="ECO:0000313" key="4">
    <source>
        <dbReference type="Proteomes" id="UP000009168"/>
    </source>
</evidence>
<keyword evidence="2" id="KW-1133">Transmembrane helix</keyword>
<evidence type="ECO:0000256" key="2">
    <source>
        <dbReference type="SAM" id="Phobius"/>
    </source>
</evidence>
<feature type="transmembrane region" description="Helical" evidence="2">
    <location>
        <begin position="102"/>
        <end position="120"/>
    </location>
</feature>
<keyword evidence="4" id="KW-1185">Reference proteome</keyword>
<organism evidence="3 4">
    <name type="scientific">Tetrahymena thermophila (strain SB210)</name>
    <dbReference type="NCBI Taxonomy" id="312017"/>
    <lineage>
        <taxon>Eukaryota</taxon>
        <taxon>Sar</taxon>
        <taxon>Alveolata</taxon>
        <taxon>Ciliophora</taxon>
        <taxon>Intramacronucleata</taxon>
        <taxon>Oligohymenophorea</taxon>
        <taxon>Hymenostomatida</taxon>
        <taxon>Tetrahymenina</taxon>
        <taxon>Tetrahymenidae</taxon>
        <taxon>Tetrahymena</taxon>
    </lineage>
</organism>
<dbReference type="AlphaFoldDB" id="W7XLL4"/>
<proteinExistence type="predicted"/>
<dbReference type="RefSeq" id="XP_012650971.1">
    <property type="nucleotide sequence ID" value="XM_012795517.1"/>
</dbReference>
<accession>W7XLL4</accession>
<reference evidence="4" key="1">
    <citation type="journal article" date="2006" name="PLoS Biol.">
        <title>Macronuclear genome sequence of the ciliate Tetrahymena thermophila, a model eukaryote.</title>
        <authorList>
            <person name="Eisen J.A."/>
            <person name="Coyne R.S."/>
            <person name="Wu M."/>
            <person name="Wu D."/>
            <person name="Thiagarajan M."/>
            <person name="Wortman J.R."/>
            <person name="Badger J.H."/>
            <person name="Ren Q."/>
            <person name="Amedeo P."/>
            <person name="Jones K.M."/>
            <person name="Tallon L.J."/>
            <person name="Delcher A.L."/>
            <person name="Salzberg S.L."/>
            <person name="Silva J.C."/>
            <person name="Haas B.J."/>
            <person name="Majoros W.H."/>
            <person name="Farzad M."/>
            <person name="Carlton J.M."/>
            <person name="Smith R.K. Jr."/>
            <person name="Garg J."/>
            <person name="Pearlman R.E."/>
            <person name="Karrer K.M."/>
            <person name="Sun L."/>
            <person name="Manning G."/>
            <person name="Elde N.C."/>
            <person name="Turkewitz A.P."/>
            <person name="Asai D.J."/>
            <person name="Wilkes D.E."/>
            <person name="Wang Y."/>
            <person name="Cai H."/>
            <person name="Collins K."/>
            <person name="Stewart B.A."/>
            <person name="Lee S.R."/>
            <person name="Wilamowska K."/>
            <person name="Weinberg Z."/>
            <person name="Ruzzo W.L."/>
            <person name="Wloga D."/>
            <person name="Gaertig J."/>
            <person name="Frankel J."/>
            <person name="Tsao C.-C."/>
            <person name="Gorovsky M.A."/>
            <person name="Keeling P.J."/>
            <person name="Waller R.F."/>
            <person name="Patron N.J."/>
            <person name="Cherry J.M."/>
            <person name="Stover N.A."/>
            <person name="Krieger C.J."/>
            <person name="del Toro C."/>
            <person name="Ryder H.F."/>
            <person name="Williamson S.C."/>
            <person name="Barbeau R.A."/>
            <person name="Hamilton E.P."/>
            <person name="Orias E."/>
        </authorList>
    </citation>
    <scope>NUCLEOTIDE SEQUENCE [LARGE SCALE GENOMIC DNA]</scope>
    <source>
        <strain evidence="4">SB210</strain>
    </source>
</reference>
<dbReference type="Proteomes" id="UP000009168">
    <property type="component" value="Unassembled WGS sequence"/>
</dbReference>
<dbReference type="KEGG" id="tet:TTHERM_000059119"/>
<dbReference type="InParanoid" id="W7XLL4"/>
<protein>
    <submittedName>
        <fullName evidence="3">Transmembrane protein, putative</fullName>
    </submittedName>
</protein>
<feature type="region of interest" description="Disordered" evidence="1">
    <location>
        <begin position="249"/>
        <end position="282"/>
    </location>
</feature>
<feature type="compositionally biased region" description="Low complexity" evidence="1">
    <location>
        <begin position="256"/>
        <end position="269"/>
    </location>
</feature>
<feature type="transmembrane region" description="Helical" evidence="2">
    <location>
        <begin position="38"/>
        <end position="59"/>
    </location>
</feature>
<name>W7XLL4_TETTS</name>